<dbReference type="InterPro" id="IPR004088">
    <property type="entry name" value="KH_dom_type_1"/>
</dbReference>
<dbReference type="Pfam" id="PF15985">
    <property type="entry name" value="KH_6"/>
    <property type="match status" value="1"/>
</dbReference>
<keyword evidence="7" id="KW-0645">Protease</keyword>
<dbReference type="PRINTS" id="PR00792">
    <property type="entry name" value="PEPSIN"/>
</dbReference>
<dbReference type="SUPFAM" id="SSF54791">
    <property type="entry name" value="Eukaryotic type KH-domain (KH-domain type I)"/>
    <property type="match status" value="1"/>
</dbReference>
<keyword evidence="4" id="KW-0694">RNA-binding</keyword>
<keyword evidence="7" id="KW-0378">Hydrolase</keyword>
<evidence type="ECO:0000313" key="11">
    <source>
        <dbReference type="Proteomes" id="UP000311382"/>
    </source>
</evidence>
<dbReference type="PANTHER" id="PTHR47966">
    <property type="entry name" value="BETA-SITE APP-CLEAVING ENZYME, ISOFORM A-RELATED"/>
    <property type="match status" value="1"/>
</dbReference>
<dbReference type="CDD" id="cd05471">
    <property type="entry name" value="pepsin_like"/>
    <property type="match status" value="1"/>
</dbReference>
<dbReference type="GO" id="GO:0006508">
    <property type="term" value="P:proteolysis"/>
    <property type="evidence" value="ECO:0007669"/>
    <property type="project" value="UniProtKB-KW"/>
</dbReference>
<dbReference type="InterPro" id="IPR033121">
    <property type="entry name" value="PEPTIDASE_A1"/>
</dbReference>
<dbReference type="GO" id="GO:0003723">
    <property type="term" value="F:RNA binding"/>
    <property type="evidence" value="ECO:0007669"/>
    <property type="project" value="UniProtKB-KW"/>
</dbReference>
<dbReference type="InterPro" id="IPR036612">
    <property type="entry name" value="KH_dom_type_1_sf"/>
</dbReference>
<dbReference type="InterPro" id="IPR001461">
    <property type="entry name" value="Aspartic_peptidase_A1"/>
</dbReference>
<dbReference type="InterPro" id="IPR021109">
    <property type="entry name" value="Peptidase_aspartic_dom_sf"/>
</dbReference>
<protein>
    <recommendedName>
        <fullName evidence="5">Ribosomal RNA-processing protein 40</fullName>
    </recommendedName>
</protein>
<feature type="active site" evidence="6">
    <location>
        <position position="594"/>
    </location>
</feature>
<dbReference type="PANTHER" id="PTHR47966:SF51">
    <property type="entry name" value="BETA-SITE APP-CLEAVING ENZYME, ISOFORM A-RELATED"/>
    <property type="match status" value="1"/>
</dbReference>
<proteinExistence type="inferred from homology"/>
<comment type="similarity">
    <text evidence="2">Belongs to the RRP40 family.</text>
</comment>
<dbReference type="PROSITE" id="PS00141">
    <property type="entry name" value="ASP_PROTEASE"/>
    <property type="match status" value="2"/>
</dbReference>
<reference evidence="10 11" key="1">
    <citation type="submission" date="2019-03" db="EMBL/GenBank/DDBJ databases">
        <title>Rhodosporidium diobovatum UCD-FST 08-225 genome sequencing, assembly, and annotation.</title>
        <authorList>
            <person name="Fakankun I.U."/>
            <person name="Fristensky B."/>
            <person name="Levin D.B."/>
        </authorList>
    </citation>
    <scope>NUCLEOTIDE SEQUENCE [LARGE SCALE GENOMIC DNA]</scope>
    <source>
        <strain evidence="10 11">UCD-FST 08-225</strain>
    </source>
</reference>
<organism evidence="10 11">
    <name type="scientific">Rhodotorula diobovata</name>
    <dbReference type="NCBI Taxonomy" id="5288"/>
    <lineage>
        <taxon>Eukaryota</taxon>
        <taxon>Fungi</taxon>
        <taxon>Dikarya</taxon>
        <taxon>Basidiomycota</taxon>
        <taxon>Pucciniomycotina</taxon>
        <taxon>Microbotryomycetes</taxon>
        <taxon>Sporidiobolales</taxon>
        <taxon>Sporidiobolaceae</taxon>
        <taxon>Rhodotorula</taxon>
    </lineage>
</organism>
<dbReference type="Gene3D" id="2.40.70.10">
    <property type="entry name" value="Acid Proteases"/>
    <property type="match status" value="2"/>
</dbReference>
<evidence type="ECO:0000256" key="3">
    <source>
        <dbReference type="ARBA" id="ARBA00022750"/>
    </source>
</evidence>
<dbReference type="FunFam" id="2.40.50.140:FF:000112">
    <property type="entry name" value="Exosome complex component RRP40"/>
    <property type="match status" value="1"/>
</dbReference>
<feature type="region of interest" description="Disordered" evidence="8">
    <location>
        <begin position="1"/>
        <end position="27"/>
    </location>
</feature>
<comment type="similarity">
    <text evidence="1 7">Belongs to the peptidase A1 family.</text>
</comment>
<evidence type="ECO:0000256" key="2">
    <source>
        <dbReference type="ARBA" id="ARBA00007841"/>
    </source>
</evidence>
<dbReference type="EMBL" id="SOZI01000029">
    <property type="protein sequence ID" value="TNY22225.1"/>
    <property type="molecule type" value="Genomic_DNA"/>
</dbReference>
<evidence type="ECO:0000256" key="1">
    <source>
        <dbReference type="ARBA" id="ARBA00007447"/>
    </source>
</evidence>
<accession>A0A5C5FZY7</accession>
<feature type="region of interest" description="Disordered" evidence="8">
    <location>
        <begin position="752"/>
        <end position="790"/>
    </location>
</feature>
<dbReference type="Gene3D" id="2.40.50.140">
    <property type="entry name" value="Nucleic acid-binding proteins"/>
    <property type="match status" value="1"/>
</dbReference>
<feature type="compositionally biased region" description="Low complexity" evidence="8">
    <location>
        <begin position="10"/>
        <end position="27"/>
    </location>
</feature>
<dbReference type="InterPro" id="IPR012340">
    <property type="entry name" value="NA-bd_OB-fold"/>
</dbReference>
<dbReference type="Pfam" id="PF21262">
    <property type="entry name" value="RRP40_S1"/>
    <property type="match status" value="1"/>
</dbReference>
<dbReference type="SUPFAM" id="SSF50249">
    <property type="entry name" value="Nucleic acid-binding proteins"/>
    <property type="match status" value="1"/>
</dbReference>
<evidence type="ECO:0000313" key="10">
    <source>
        <dbReference type="EMBL" id="TNY22225.1"/>
    </source>
</evidence>
<name>A0A5C5FZY7_9BASI</name>
<dbReference type="GO" id="GO:0004190">
    <property type="term" value="F:aspartic-type endopeptidase activity"/>
    <property type="evidence" value="ECO:0007669"/>
    <property type="project" value="UniProtKB-KW"/>
</dbReference>
<gene>
    <name evidence="10" type="ORF">DMC30DRAFT_408354</name>
</gene>
<dbReference type="InterPro" id="IPR037319">
    <property type="entry name" value="Rrp40_S1"/>
</dbReference>
<feature type="domain" description="Peptidase A1" evidence="9">
    <location>
        <begin position="389"/>
        <end position="710"/>
    </location>
</feature>
<evidence type="ECO:0000256" key="5">
    <source>
        <dbReference type="ARBA" id="ARBA00030615"/>
    </source>
</evidence>
<dbReference type="InterPro" id="IPR001969">
    <property type="entry name" value="Aspartic_peptidase_AS"/>
</dbReference>
<dbReference type="Proteomes" id="UP000311382">
    <property type="component" value="Unassembled WGS sequence"/>
</dbReference>
<evidence type="ECO:0000256" key="8">
    <source>
        <dbReference type="SAM" id="MobiDB-lite"/>
    </source>
</evidence>
<feature type="active site" evidence="6">
    <location>
        <position position="407"/>
    </location>
</feature>
<evidence type="ECO:0000256" key="6">
    <source>
        <dbReference type="PIRSR" id="PIRSR601461-1"/>
    </source>
</evidence>
<evidence type="ECO:0000256" key="7">
    <source>
        <dbReference type="RuleBase" id="RU000454"/>
    </source>
</evidence>
<evidence type="ECO:0000259" key="9">
    <source>
        <dbReference type="PROSITE" id="PS51767"/>
    </source>
</evidence>
<comment type="caution">
    <text evidence="10">The sequence shown here is derived from an EMBL/GenBank/DDBJ whole genome shotgun (WGS) entry which is preliminary data.</text>
</comment>
<dbReference type="STRING" id="5288.A0A5C5FZY7"/>
<dbReference type="Pfam" id="PF00026">
    <property type="entry name" value="Asp"/>
    <property type="match status" value="1"/>
</dbReference>
<keyword evidence="3 7" id="KW-0064">Aspartyl protease</keyword>
<evidence type="ECO:0000256" key="4">
    <source>
        <dbReference type="ARBA" id="ARBA00022884"/>
    </source>
</evidence>
<feature type="compositionally biased region" description="Gly residues" evidence="8">
    <location>
        <begin position="762"/>
        <end position="777"/>
    </location>
</feature>
<dbReference type="AlphaFoldDB" id="A0A5C5FZY7"/>
<dbReference type="InterPro" id="IPR034164">
    <property type="entry name" value="Pepsin-like_dom"/>
</dbReference>
<dbReference type="PROSITE" id="PS51767">
    <property type="entry name" value="PEPTIDASE_A1"/>
    <property type="match status" value="1"/>
</dbReference>
<keyword evidence="11" id="KW-1185">Reference proteome</keyword>
<sequence length="818" mass="85275">MQVLLPGDPLPSSSTAAPGAPTSLHLGPGLAASTAGAAAKGKGKERAEVAATRAGLVGHLMHGDKERYWIEGTVKRADPGPRGTALQYTPQPPEPVLGIIIARHAEGYRVDIGAAQAASLDALAFEGATKRNKPNLKVGTLVYAHLLSTPPFSEPEISCVDGSTQKAAGFGELTGGFLIRGVELGRCRALTHPGTARRLLAPKNALLSQLGARFPFEVAVGMNGRVWVKAAQEDDEDQLVDVIRELRGRSRQTMLVPLAALAAVVSLSCTAQPTPPYLDPQAFSALISASEGRHRAALDAYRINVESRPGTIELAHEARRLAVDLERTHEPGRLRERAQGALERRQQGPGTRGVVELLDFYSQPLDVMYVERARKCRGGWLTRASLRRIYGSVDVGTPAQSFDLLFDTGSADMWIYADGTGSREPEWDASASSTAVTSPAIPWAIRYGRGEQTGVLNQDVVSLGGYDVNNTIFAAADTLNEAFTPYPISGLFGLGFGTISASGYAPWFERLLSSGQLSEQYFSLYLVRASDVTSQAEGSLAGAQMCIGCVDSSKYTGDIDWLPVLSEGFWAVDMDGIEINGTVVEGTAVRAAIDSGTTLIQVPSSVARAFYAQIPSSTPSTAIPGSYIIPCSTPFSSLALSFGGVRYEIPKKDLLRAISADGRQCVLTIAESESEDVDGTPMAIVGDVFLKNAYSIYSYSHQGAPAVGFARSIIAGSYSNSSSGSDGVTGGGSGSFTEPASVGTLSLSGAPVPTVSSRASTAGGGGVTTGTLGGSGTGSMRPAATGQTGQNAQSSSARVFASLAAALSSALVVSAALA</sequence>
<dbReference type="CDD" id="cd05790">
    <property type="entry name" value="S1_Rrp40"/>
    <property type="match status" value="1"/>
</dbReference>
<dbReference type="SUPFAM" id="SSF50630">
    <property type="entry name" value="Acid proteases"/>
    <property type="match status" value="1"/>
</dbReference>
<dbReference type="Gene3D" id="3.30.1370.10">
    <property type="entry name" value="K Homology domain, type 1"/>
    <property type="match status" value="1"/>
</dbReference>
<dbReference type="OrthoDB" id="2747330at2759"/>